<evidence type="ECO:0000256" key="6">
    <source>
        <dbReference type="SAM" id="Phobius"/>
    </source>
</evidence>
<keyword evidence="1" id="KW-0808">Transferase</keyword>
<evidence type="ECO:0000256" key="4">
    <source>
        <dbReference type="ARBA" id="ARBA00022840"/>
    </source>
</evidence>
<dbReference type="EMBL" id="JASJOS010000022">
    <property type="protein sequence ID" value="MDJ1485669.1"/>
    <property type="molecule type" value="Genomic_DNA"/>
</dbReference>
<dbReference type="Pfam" id="PF00069">
    <property type="entry name" value="Pkinase"/>
    <property type="match status" value="1"/>
</dbReference>
<dbReference type="SMART" id="SM00220">
    <property type="entry name" value="S_TKc"/>
    <property type="match status" value="1"/>
</dbReference>
<keyword evidence="6" id="KW-0472">Membrane</keyword>
<accession>A0AAE3UA07</accession>
<dbReference type="CDD" id="cd14014">
    <property type="entry name" value="STKc_PknB_like"/>
    <property type="match status" value="1"/>
</dbReference>
<gene>
    <name evidence="8" type="ORF">QNI16_34590</name>
</gene>
<dbReference type="GO" id="GO:0004674">
    <property type="term" value="F:protein serine/threonine kinase activity"/>
    <property type="evidence" value="ECO:0007669"/>
    <property type="project" value="TreeGrafter"/>
</dbReference>
<dbReference type="GO" id="GO:0005524">
    <property type="term" value="F:ATP binding"/>
    <property type="evidence" value="ECO:0007669"/>
    <property type="project" value="UniProtKB-KW"/>
</dbReference>
<evidence type="ECO:0000256" key="3">
    <source>
        <dbReference type="ARBA" id="ARBA00022777"/>
    </source>
</evidence>
<dbReference type="PANTHER" id="PTHR43289:SF6">
    <property type="entry name" value="SERINE_THREONINE-PROTEIN KINASE NEKL-3"/>
    <property type="match status" value="1"/>
</dbReference>
<sequence length="489" mass="53589">MSSQEQLQTLIRALITNGTLSEVQKSIIYSHAELQGVPPEETERMIQEALQQASQTNTPSTTDESGFITNTPTPSDTTGSSFVDSNSSASQQNVSQSNASQANYSGVQFGAGTGFTDATLLSEQGGMSITQKARLDGRWVVVKRVASTYKYNQTYADLLFKEYFNGRDLEHPHIVNIYGRGEDTEGPFFYMEYIDGQSLRKRIPEGGIKDQRLIRKIAVEILDALSYAHKKQVYHRDLKPENILITNKGDNVKIIDFGLAAADKFDDLSGATFVGTQKYAAPEQSSALNQVDGRTDLYAFGLILLEMFTGSPEPKNLKQLPVGYWRSIIDKCLQPNPSDRYQNAGEILEYINSYSSSVNQSVSSQPLVNQPVTPPPVPVAENRPVHTQPKTPVNRPQPNQPVIQGLQKLPNDVLILVLGILSIITCGCGFVVGIITLVLASQSQAAYMQNPAAYDPGSRQLVNTGKICAIVGTILGALFGLKWFAGWLF</sequence>
<evidence type="ECO:0000259" key="7">
    <source>
        <dbReference type="PROSITE" id="PS50011"/>
    </source>
</evidence>
<feature type="compositionally biased region" description="Polar residues" evidence="5">
    <location>
        <begin position="50"/>
        <end position="84"/>
    </location>
</feature>
<evidence type="ECO:0000256" key="2">
    <source>
        <dbReference type="ARBA" id="ARBA00022741"/>
    </source>
</evidence>
<dbReference type="Gene3D" id="1.10.510.10">
    <property type="entry name" value="Transferase(Phosphotransferase) domain 1"/>
    <property type="match status" value="1"/>
</dbReference>
<keyword evidence="6" id="KW-1133">Transmembrane helix</keyword>
<dbReference type="Proteomes" id="UP001241110">
    <property type="component" value="Unassembled WGS sequence"/>
</dbReference>
<feature type="transmembrane region" description="Helical" evidence="6">
    <location>
        <begin position="461"/>
        <end position="485"/>
    </location>
</feature>
<dbReference type="InterPro" id="IPR008271">
    <property type="entry name" value="Ser/Thr_kinase_AS"/>
</dbReference>
<keyword evidence="6" id="KW-0812">Transmembrane</keyword>
<evidence type="ECO:0000256" key="5">
    <source>
        <dbReference type="SAM" id="MobiDB-lite"/>
    </source>
</evidence>
<evidence type="ECO:0000313" key="8">
    <source>
        <dbReference type="EMBL" id="MDJ1485669.1"/>
    </source>
</evidence>
<evidence type="ECO:0000256" key="1">
    <source>
        <dbReference type="ARBA" id="ARBA00022679"/>
    </source>
</evidence>
<reference evidence="8" key="1">
    <citation type="submission" date="2023-05" db="EMBL/GenBank/DDBJ databases">
        <authorList>
            <person name="Zhang X."/>
        </authorList>
    </citation>
    <scope>NUCLEOTIDE SEQUENCE</scope>
    <source>
        <strain evidence="8">YF14B1</strain>
    </source>
</reference>
<proteinExistence type="predicted"/>
<organism evidence="8 9">
    <name type="scientific">Xanthocytophaga flava</name>
    <dbReference type="NCBI Taxonomy" id="3048013"/>
    <lineage>
        <taxon>Bacteria</taxon>
        <taxon>Pseudomonadati</taxon>
        <taxon>Bacteroidota</taxon>
        <taxon>Cytophagia</taxon>
        <taxon>Cytophagales</taxon>
        <taxon>Rhodocytophagaceae</taxon>
        <taxon>Xanthocytophaga</taxon>
    </lineage>
</organism>
<keyword evidence="4" id="KW-0067">ATP-binding</keyword>
<keyword evidence="2" id="KW-0547">Nucleotide-binding</keyword>
<dbReference type="AlphaFoldDB" id="A0AAE3UA07"/>
<name>A0AAE3UA07_9BACT</name>
<feature type="region of interest" description="Disordered" evidence="5">
    <location>
        <begin position="364"/>
        <end position="398"/>
    </location>
</feature>
<dbReference type="PROSITE" id="PS00108">
    <property type="entry name" value="PROTEIN_KINASE_ST"/>
    <property type="match status" value="1"/>
</dbReference>
<comment type="caution">
    <text evidence="8">The sequence shown here is derived from an EMBL/GenBank/DDBJ whole genome shotgun (WGS) entry which is preliminary data.</text>
</comment>
<dbReference type="InterPro" id="IPR011009">
    <property type="entry name" value="Kinase-like_dom_sf"/>
</dbReference>
<protein>
    <submittedName>
        <fullName evidence="8">Protein kinase</fullName>
    </submittedName>
</protein>
<feature type="domain" description="Protein kinase" evidence="7">
    <location>
        <begin position="116"/>
        <end position="386"/>
    </location>
</feature>
<dbReference type="InterPro" id="IPR000719">
    <property type="entry name" value="Prot_kinase_dom"/>
</dbReference>
<feature type="transmembrane region" description="Helical" evidence="6">
    <location>
        <begin position="413"/>
        <end position="440"/>
    </location>
</feature>
<feature type="compositionally biased region" description="Polar residues" evidence="5">
    <location>
        <begin position="388"/>
        <end position="398"/>
    </location>
</feature>
<feature type="compositionally biased region" description="Low complexity" evidence="5">
    <location>
        <begin position="85"/>
        <end position="99"/>
    </location>
</feature>
<dbReference type="PANTHER" id="PTHR43289">
    <property type="entry name" value="MITOGEN-ACTIVATED PROTEIN KINASE KINASE KINASE 20-RELATED"/>
    <property type="match status" value="1"/>
</dbReference>
<dbReference type="PROSITE" id="PS50011">
    <property type="entry name" value="PROTEIN_KINASE_DOM"/>
    <property type="match status" value="1"/>
</dbReference>
<keyword evidence="3 8" id="KW-0418">Kinase</keyword>
<dbReference type="SUPFAM" id="SSF56112">
    <property type="entry name" value="Protein kinase-like (PK-like)"/>
    <property type="match status" value="1"/>
</dbReference>
<feature type="region of interest" description="Disordered" evidence="5">
    <location>
        <begin position="50"/>
        <end position="99"/>
    </location>
</feature>
<dbReference type="RefSeq" id="WP_313988535.1">
    <property type="nucleotide sequence ID" value="NZ_JASJOS010000022.1"/>
</dbReference>
<evidence type="ECO:0000313" key="9">
    <source>
        <dbReference type="Proteomes" id="UP001241110"/>
    </source>
</evidence>